<evidence type="ECO:0000313" key="14">
    <source>
        <dbReference type="Proteomes" id="UP000316270"/>
    </source>
</evidence>
<evidence type="ECO:0000259" key="12">
    <source>
        <dbReference type="Pfam" id="PF17652"/>
    </source>
</evidence>
<comment type="catalytic activity">
    <reaction evidence="1">
        <text>Hydrolysis of (1-&gt;3)-beta-D-glucosidic linkages in (1-&gt;3)-beta-D-glucans.</text>
        <dbReference type="EC" id="3.2.1.39"/>
    </reaction>
</comment>
<feature type="signal peptide" evidence="10">
    <location>
        <begin position="1"/>
        <end position="19"/>
    </location>
</feature>
<evidence type="ECO:0000256" key="5">
    <source>
        <dbReference type="ARBA" id="ARBA00023277"/>
    </source>
</evidence>
<reference evidence="13 14" key="1">
    <citation type="submission" date="2019-07" db="EMBL/GenBank/DDBJ databases">
        <title>Finished genome of Venturia effusa.</title>
        <authorList>
            <person name="Young C.A."/>
            <person name="Cox M.P."/>
            <person name="Ganley A.R.D."/>
            <person name="David W.J."/>
        </authorList>
    </citation>
    <scope>NUCLEOTIDE SEQUENCE [LARGE SCALE GENOMIC DNA]</scope>
    <source>
        <strain evidence="14">albino</strain>
    </source>
</reference>
<dbReference type="GO" id="GO:0009986">
    <property type="term" value="C:cell surface"/>
    <property type="evidence" value="ECO:0007669"/>
    <property type="project" value="TreeGrafter"/>
</dbReference>
<dbReference type="Gene3D" id="2.70.98.30">
    <property type="entry name" value="Golgi alpha-mannosidase II, domain 4"/>
    <property type="match status" value="1"/>
</dbReference>
<evidence type="ECO:0000256" key="1">
    <source>
        <dbReference type="ARBA" id="ARBA00000382"/>
    </source>
</evidence>
<organism evidence="13 14">
    <name type="scientific">Venturia effusa</name>
    <dbReference type="NCBI Taxonomy" id="50376"/>
    <lineage>
        <taxon>Eukaryota</taxon>
        <taxon>Fungi</taxon>
        <taxon>Dikarya</taxon>
        <taxon>Ascomycota</taxon>
        <taxon>Pezizomycotina</taxon>
        <taxon>Dothideomycetes</taxon>
        <taxon>Pleosporomycetidae</taxon>
        <taxon>Venturiales</taxon>
        <taxon>Venturiaceae</taxon>
        <taxon>Venturia</taxon>
    </lineage>
</organism>
<feature type="region of interest" description="Disordered" evidence="9">
    <location>
        <begin position="57"/>
        <end position="85"/>
    </location>
</feature>
<evidence type="ECO:0000256" key="7">
    <source>
        <dbReference type="ARBA" id="ARBA00023316"/>
    </source>
</evidence>
<dbReference type="GO" id="GO:0000272">
    <property type="term" value="P:polysaccharide catabolic process"/>
    <property type="evidence" value="ECO:0007669"/>
    <property type="project" value="UniProtKB-KW"/>
</dbReference>
<keyword evidence="10" id="KW-0732">Signal</keyword>
<dbReference type="STRING" id="50376.A0A517LK31"/>
<keyword evidence="5" id="KW-0119">Carbohydrate metabolism</keyword>
<dbReference type="OrthoDB" id="4473401at2759"/>
<dbReference type="InterPro" id="IPR005200">
    <property type="entry name" value="Endo-beta-glucanase"/>
</dbReference>
<feature type="domain" description="Glycosyl hydrolase family 81 C-terminal" evidence="12">
    <location>
        <begin position="472"/>
        <end position="823"/>
    </location>
</feature>
<evidence type="ECO:0000313" key="13">
    <source>
        <dbReference type="EMBL" id="QDS75982.1"/>
    </source>
</evidence>
<evidence type="ECO:0000256" key="6">
    <source>
        <dbReference type="ARBA" id="ARBA00023295"/>
    </source>
</evidence>
<dbReference type="Proteomes" id="UP000316270">
    <property type="component" value="Chromosome 14"/>
</dbReference>
<dbReference type="EC" id="3.2.1.39" evidence="3"/>
<evidence type="ECO:0000256" key="4">
    <source>
        <dbReference type="ARBA" id="ARBA00022801"/>
    </source>
</evidence>
<comment type="similarity">
    <text evidence="2">Belongs to the glycosyl hydrolase 81 family.</text>
</comment>
<keyword evidence="6" id="KW-0326">Glycosidase</keyword>
<dbReference type="FunFam" id="2.70.98.30:FF:000006">
    <property type="entry name" value="Endo-1,3-beta-glucanase Engl1"/>
    <property type="match status" value="1"/>
</dbReference>
<name>A0A517LK31_9PEZI</name>
<dbReference type="GO" id="GO:0052861">
    <property type="term" value="F:endo-1,3(4)-beta-glucanase activity"/>
    <property type="evidence" value="ECO:0007669"/>
    <property type="project" value="InterPro"/>
</dbReference>
<dbReference type="AlphaFoldDB" id="A0A517LK31"/>
<evidence type="ECO:0000256" key="3">
    <source>
        <dbReference type="ARBA" id="ARBA00012780"/>
    </source>
</evidence>
<evidence type="ECO:0000256" key="8">
    <source>
        <dbReference type="ARBA" id="ARBA00023326"/>
    </source>
</evidence>
<dbReference type="PANTHER" id="PTHR31983">
    <property type="entry name" value="ENDO-1,3(4)-BETA-GLUCANASE 1"/>
    <property type="match status" value="1"/>
</dbReference>
<evidence type="ECO:0000259" key="11">
    <source>
        <dbReference type="Pfam" id="PF03639"/>
    </source>
</evidence>
<sequence length="832" mass="90991">MRWMIGSLALMICMQNVQALPQGSISSGSPGVANSLPTATLPITTTFNSSVSSVQSTTTNVLPGTTGSVHTSLETSGRNSSLPFATGSNSAPTATILFSSVEILKPSSQPAQQLINGNIFAPIATGAPPANIALRADFPEVGRGVGIKSHPGPLHTNKFYANIFLANQTHPVWTHPYSVAWAKGRNDSDIWGLSVSHIDRDQIVFGPDGQVPPQFYINPLEIQSIVLSAAELGGSTVLTTDTHQAFSVNANLLAHVGGSPLISFPLVQGMGFVTAVYNKASVVLRSSVFFREVVYAGDINEKKSFKYRIKLADDTNWLIYVTPNVAKASGIPAFKIVDSTEISGPTGFLGTIQVAKNPAEGEGENIYDSAAGAYPISAAVSGTTKSRTGTYSISWRRAGVSNQQLLMFALPHHVESFIPAIAERITPIRLMTTSKGMATGVLSETFVFQEPDLPVDIGFEPWSPKKGNTHTLSERAAHAVNNAARLELAENMTRYTDLDSMYFSGKALSKYAQIVYTVNDLGTAEPGVAAAGLRKVQKEFARFVNNEQIFPLAYDTNWGGLVSSAGYSGDVYRDFGNTLYNDHHFHYGYFVHAAAIIAYLDPPWLDQGTNKAWVQTLIRDYANPVLDDPYFPFSRSFDWFHGHSWAKGVFDSADGKDEESTSEDAMSIYAFKMWGAVTGDKAMEERANLQLAILKRSVDNYFYLKEDNENQPPEFLPNKVSGILFENKLDHTTYFGSNTSFIQGIHMLPLNPSSAYTRSEEFVQQEWERYFEDGYLETVQDGWRGVLMANLALIDPERSFEFFLGEEFDWGFLDGGASRTWYLAWSAGLGGG</sequence>
<evidence type="ECO:0000256" key="10">
    <source>
        <dbReference type="SAM" id="SignalP"/>
    </source>
</evidence>
<evidence type="ECO:0000256" key="9">
    <source>
        <dbReference type="SAM" id="MobiDB-lite"/>
    </source>
</evidence>
<feature type="chain" id="PRO_5021781438" description="glucan endo-1,3-beta-D-glucosidase" evidence="10">
    <location>
        <begin position="20"/>
        <end position="832"/>
    </location>
</feature>
<keyword evidence="7" id="KW-0961">Cell wall biogenesis/degradation</keyword>
<dbReference type="PROSITE" id="PS52008">
    <property type="entry name" value="GH81"/>
    <property type="match status" value="1"/>
</dbReference>
<feature type="domain" description="Glycosyl hydrolase family 81 N-terminal" evidence="11">
    <location>
        <begin position="146"/>
        <end position="464"/>
    </location>
</feature>
<dbReference type="InterPro" id="IPR040451">
    <property type="entry name" value="GH81_N"/>
</dbReference>
<evidence type="ECO:0000256" key="2">
    <source>
        <dbReference type="ARBA" id="ARBA00010730"/>
    </source>
</evidence>
<accession>A0A517LK31</accession>
<proteinExistence type="inferred from homology"/>
<dbReference type="InterPro" id="IPR040720">
    <property type="entry name" value="GH81_C"/>
</dbReference>
<keyword evidence="8" id="KW-0624">Polysaccharide degradation</keyword>
<dbReference type="GO" id="GO:0042973">
    <property type="term" value="F:glucan endo-1,3-beta-D-glucosidase activity"/>
    <property type="evidence" value="ECO:0007669"/>
    <property type="project" value="UniProtKB-EC"/>
</dbReference>
<gene>
    <name evidence="13" type="ORF">FKW77_004248</name>
</gene>
<dbReference type="Pfam" id="PF17652">
    <property type="entry name" value="Glyco_hydro81C"/>
    <property type="match status" value="1"/>
</dbReference>
<dbReference type="Gene3D" id="1.10.287.1170">
    <property type="entry name" value="glycoside hydrolase family 81 endo-[beta] glucanase"/>
    <property type="match status" value="1"/>
</dbReference>
<dbReference type="GO" id="GO:0071555">
    <property type="term" value="P:cell wall organization"/>
    <property type="evidence" value="ECO:0007669"/>
    <property type="project" value="UniProtKB-KW"/>
</dbReference>
<keyword evidence="4" id="KW-0378">Hydrolase</keyword>
<dbReference type="PANTHER" id="PTHR31983:SF0">
    <property type="entry name" value="GLUCAN ENDO-1,3-BETA-D-GLUCOSIDASE 2"/>
    <property type="match status" value="1"/>
</dbReference>
<keyword evidence="14" id="KW-1185">Reference proteome</keyword>
<feature type="compositionally biased region" description="Polar residues" evidence="9">
    <location>
        <begin position="62"/>
        <end position="85"/>
    </location>
</feature>
<protein>
    <recommendedName>
        <fullName evidence="3">glucan endo-1,3-beta-D-glucosidase</fullName>
        <ecNumber evidence="3">3.2.1.39</ecNumber>
    </recommendedName>
</protein>
<dbReference type="EMBL" id="CP042198">
    <property type="protein sequence ID" value="QDS75982.1"/>
    <property type="molecule type" value="Genomic_DNA"/>
</dbReference>
<dbReference type="Pfam" id="PF03639">
    <property type="entry name" value="Glyco_hydro_81"/>
    <property type="match status" value="1"/>
</dbReference>